<reference evidence="2 3" key="1">
    <citation type="submission" date="2019-07" db="EMBL/GenBank/DDBJ databases">
        <title>Complete genome of Crassaminicella thermophila SY095.</title>
        <authorList>
            <person name="Li X."/>
        </authorList>
    </citation>
    <scope>NUCLEOTIDE SEQUENCE [LARGE SCALE GENOMIC DNA]</scope>
    <source>
        <strain evidence="2 3">SY095</strain>
    </source>
</reference>
<dbReference type="InterPro" id="IPR043129">
    <property type="entry name" value="ATPase_NBD"/>
</dbReference>
<evidence type="ECO:0000313" key="2">
    <source>
        <dbReference type="EMBL" id="QEK12131.1"/>
    </source>
</evidence>
<dbReference type="InterPro" id="IPR005883">
    <property type="entry name" value="PilM"/>
</dbReference>
<dbReference type="AlphaFoldDB" id="A0A5C0SD24"/>
<dbReference type="KEGG" id="crs:FQB35_06940"/>
<protein>
    <submittedName>
        <fullName evidence="2">Type IV pilus assembly protein PilM</fullName>
    </submittedName>
</protein>
<dbReference type="InterPro" id="IPR003494">
    <property type="entry name" value="SHS2_FtsA"/>
</dbReference>
<dbReference type="SUPFAM" id="SSF53067">
    <property type="entry name" value="Actin-like ATPase domain"/>
    <property type="match status" value="2"/>
</dbReference>
<evidence type="ECO:0000259" key="1">
    <source>
        <dbReference type="SMART" id="SM00842"/>
    </source>
</evidence>
<accession>A0A5C0SD24</accession>
<sequence length="356" mass="41316">MFSKNVLSVDIGTYNIKMVVGKYINNNVIIDNVFSLPTPPNVVQDGQITNIDKLKDIIYDALKNRKIKTKKVIFTLESTSIITRELLLPYVKEKDLEQMLEYEIQQQFPTTLEEYVIQYKKLEEVDEIDSKKIRILVATLPKIIAQNYLELVKKLNLKPIALDSHSNAISKLFHKNVKINDEQVSKNENAIEINIDKNALDENKTIAIVDLGYENININIIDDGILKFSRLLTVGGKEIDIHIANTFNISLKDAEKKKRENVMLYDNIIRSCVNDWIEEMQRIFKYYTSRKPGNKIDKIYLLGGQANLTDIDQYFKENFYIPIQKIERMSNINLEHLKLDFDIKVYLNAIGAIIRR</sequence>
<dbReference type="CDD" id="cd24049">
    <property type="entry name" value="ASKHA_NBD_PilM"/>
    <property type="match status" value="1"/>
</dbReference>
<dbReference type="PANTHER" id="PTHR32432:SF3">
    <property type="entry name" value="ETHANOLAMINE UTILIZATION PROTEIN EUTJ"/>
    <property type="match status" value="1"/>
</dbReference>
<organism evidence="2 3">
    <name type="scientific">Crassaminicella thermophila</name>
    <dbReference type="NCBI Taxonomy" id="2599308"/>
    <lineage>
        <taxon>Bacteria</taxon>
        <taxon>Bacillati</taxon>
        <taxon>Bacillota</taxon>
        <taxon>Clostridia</taxon>
        <taxon>Eubacteriales</taxon>
        <taxon>Clostridiaceae</taxon>
        <taxon>Crassaminicella</taxon>
    </lineage>
</organism>
<keyword evidence="3" id="KW-1185">Reference proteome</keyword>
<feature type="domain" description="SHS2" evidence="1">
    <location>
        <begin position="6"/>
        <end position="169"/>
    </location>
</feature>
<dbReference type="Gene3D" id="3.30.1490.300">
    <property type="match status" value="1"/>
</dbReference>
<proteinExistence type="predicted"/>
<dbReference type="InterPro" id="IPR050696">
    <property type="entry name" value="FtsA/MreB"/>
</dbReference>
<gene>
    <name evidence="2" type="primary">pilM</name>
    <name evidence="2" type="ORF">FQB35_06940</name>
</gene>
<dbReference type="NCBIfam" id="TIGR01175">
    <property type="entry name" value="pilM"/>
    <property type="match status" value="1"/>
</dbReference>
<dbReference type="Gene3D" id="3.30.420.40">
    <property type="match status" value="2"/>
</dbReference>
<dbReference type="Proteomes" id="UP000324646">
    <property type="component" value="Chromosome"/>
</dbReference>
<dbReference type="PANTHER" id="PTHR32432">
    <property type="entry name" value="CELL DIVISION PROTEIN FTSA-RELATED"/>
    <property type="match status" value="1"/>
</dbReference>
<dbReference type="OrthoDB" id="5291956at2"/>
<dbReference type="EMBL" id="CP042243">
    <property type="protein sequence ID" value="QEK12131.1"/>
    <property type="molecule type" value="Genomic_DNA"/>
</dbReference>
<dbReference type="GO" id="GO:0051301">
    <property type="term" value="P:cell division"/>
    <property type="evidence" value="ECO:0007669"/>
    <property type="project" value="InterPro"/>
</dbReference>
<dbReference type="Pfam" id="PF11104">
    <property type="entry name" value="PilM_2"/>
    <property type="match status" value="1"/>
</dbReference>
<dbReference type="PIRSF" id="PIRSF019169">
    <property type="entry name" value="PilM"/>
    <property type="match status" value="1"/>
</dbReference>
<name>A0A5C0SD24_CRATE</name>
<dbReference type="RefSeq" id="WP_148809286.1">
    <property type="nucleotide sequence ID" value="NZ_CP042243.1"/>
</dbReference>
<evidence type="ECO:0000313" key="3">
    <source>
        <dbReference type="Proteomes" id="UP000324646"/>
    </source>
</evidence>
<dbReference type="SMART" id="SM00842">
    <property type="entry name" value="FtsA"/>
    <property type="match status" value="1"/>
</dbReference>